<feature type="domain" description="Gfo/Idh/MocA-like oxidoreductase N-terminal" evidence="2">
    <location>
        <begin position="53"/>
        <end position="182"/>
    </location>
</feature>
<dbReference type="InterPro" id="IPR000683">
    <property type="entry name" value="Gfo/Idh/MocA-like_OxRdtase_N"/>
</dbReference>
<accession>A0AAV9WXQ2</accession>
<comment type="caution">
    <text evidence="3">The sequence shown here is derived from an EMBL/GenBank/DDBJ whole genome shotgun (WGS) entry which is preliminary data.</text>
</comment>
<dbReference type="SUPFAM" id="SSF51735">
    <property type="entry name" value="NAD(P)-binding Rossmann-fold domains"/>
    <property type="match status" value="1"/>
</dbReference>
<evidence type="ECO:0000259" key="2">
    <source>
        <dbReference type="Pfam" id="PF01408"/>
    </source>
</evidence>
<dbReference type="PANTHER" id="PTHR43377">
    <property type="entry name" value="BILIVERDIN REDUCTASE A"/>
    <property type="match status" value="1"/>
</dbReference>
<dbReference type="AlphaFoldDB" id="A0AAV9WXQ2"/>
<dbReference type="Gene3D" id="3.40.50.720">
    <property type="entry name" value="NAD(P)-binding Rossmann-like Domain"/>
    <property type="match status" value="1"/>
</dbReference>
<dbReference type="GO" id="GO:0000166">
    <property type="term" value="F:nucleotide binding"/>
    <property type="evidence" value="ECO:0007669"/>
    <property type="project" value="InterPro"/>
</dbReference>
<evidence type="ECO:0000313" key="4">
    <source>
        <dbReference type="Proteomes" id="UP001365542"/>
    </source>
</evidence>
<feature type="region of interest" description="Disordered" evidence="1">
    <location>
        <begin position="7"/>
        <end position="33"/>
    </location>
</feature>
<organism evidence="3 4">
    <name type="scientific">Orbilia ellipsospora</name>
    <dbReference type="NCBI Taxonomy" id="2528407"/>
    <lineage>
        <taxon>Eukaryota</taxon>
        <taxon>Fungi</taxon>
        <taxon>Dikarya</taxon>
        <taxon>Ascomycota</taxon>
        <taxon>Pezizomycotina</taxon>
        <taxon>Orbiliomycetes</taxon>
        <taxon>Orbiliales</taxon>
        <taxon>Orbiliaceae</taxon>
        <taxon>Orbilia</taxon>
    </lineage>
</organism>
<gene>
    <name evidence="3" type="ORF">TWF694_003929</name>
</gene>
<reference evidence="3 4" key="1">
    <citation type="submission" date="2019-10" db="EMBL/GenBank/DDBJ databases">
        <authorList>
            <person name="Palmer J.M."/>
        </authorList>
    </citation>
    <scope>NUCLEOTIDE SEQUENCE [LARGE SCALE GENOMIC DNA]</scope>
    <source>
        <strain evidence="3 4">TWF694</strain>
    </source>
</reference>
<dbReference type="InterPro" id="IPR051450">
    <property type="entry name" value="Gfo/Idh/MocA_Oxidoreductases"/>
</dbReference>
<name>A0AAV9WXQ2_9PEZI</name>
<evidence type="ECO:0000256" key="1">
    <source>
        <dbReference type="SAM" id="MobiDB-lite"/>
    </source>
</evidence>
<dbReference type="Gene3D" id="3.30.360.10">
    <property type="entry name" value="Dihydrodipicolinate Reductase, domain 2"/>
    <property type="match status" value="1"/>
</dbReference>
<dbReference type="InterPro" id="IPR036291">
    <property type="entry name" value="NAD(P)-bd_dom_sf"/>
</dbReference>
<feature type="compositionally biased region" description="Polar residues" evidence="1">
    <location>
        <begin position="11"/>
        <end position="21"/>
    </location>
</feature>
<dbReference type="Proteomes" id="UP001365542">
    <property type="component" value="Unassembled WGS sequence"/>
</dbReference>
<dbReference type="PANTHER" id="PTHR43377:SF12">
    <property type="entry name" value="BINDING ROSSMANN FOLD OXIDOREDUCTASE, PUTATIVE (AFU_ORTHOLOGUE AFUA_3G11840)-RELATED"/>
    <property type="match status" value="1"/>
</dbReference>
<proteinExistence type="predicted"/>
<dbReference type="SUPFAM" id="SSF55347">
    <property type="entry name" value="Glyceraldehyde-3-phosphate dehydrogenase-like, C-terminal domain"/>
    <property type="match status" value="1"/>
</dbReference>
<protein>
    <recommendedName>
        <fullName evidence="2">Gfo/Idh/MocA-like oxidoreductase N-terminal domain-containing protein</fullName>
    </recommendedName>
</protein>
<keyword evidence="4" id="KW-1185">Reference proteome</keyword>
<sequence>MASKLKKLFNRPTTSTANVGTSDGDLQANESKTPTSQILETAVTPYDLSKAPRFLVVGAGHRGNSYARAIKSSTNGVVAAVADLNPYKRESFGDRYKIPSNLRFSDWRELLTEESQISLKEFGGIDGVLICTLDQTHAEIATALIPLGWHVLIEKPLATTYQDCLKIQAAIEKTNCIFAIGHVLRYSPHNRLLHRLLTEDKIVGEIVAIEHKEPVGWYHFSHSFVRGNWHKEAECGPSILTKCCHDLDILLWILCSPKPYDPEDSSTKPCPPNNVYSTGRLSYFRKSNKPIGASDNCIACPESVERACMYSAKKIYIENPSGLKGGFNTEWPVNIVYPEIEDGVGNFESKETELLKRLSEGPYGRCVFDGHNDVVDNQVVVMSWDGDEADDREASNEEENQIIQSPKTATITMTAFTHAICQRTTIVYGTKGELHSDTSWPAVASDQKTMHFRQPQTSLHSISFADPYAEWITHQPEAADLFSGHGGGDTGLAKAFVSAVEAVKVFGWDVGKAQRVHIGAGIDEAVRAHGMAWCAEESRISGERKEWSVWDTEQRNQYKL</sequence>
<dbReference type="Pfam" id="PF01408">
    <property type="entry name" value="GFO_IDH_MocA"/>
    <property type="match status" value="1"/>
</dbReference>
<evidence type="ECO:0000313" key="3">
    <source>
        <dbReference type="EMBL" id="KAK6528686.1"/>
    </source>
</evidence>
<dbReference type="EMBL" id="JAVHJO010000014">
    <property type="protein sequence ID" value="KAK6528686.1"/>
    <property type="molecule type" value="Genomic_DNA"/>
</dbReference>